<dbReference type="RefSeq" id="WP_061810063.1">
    <property type="nucleotide sequence ID" value="NZ_CP047394.1"/>
</dbReference>
<sequence length="67" mass="7784">MKKYLLNSPQSDVNHMDSLFAEMILDEALLTFRKEQIAQGIDQALCNRNKKEFLRLTEELKEIQSVG</sequence>
<dbReference type="SMART" id="SM00914">
    <property type="entry name" value="IDEAL"/>
    <property type="match status" value="1"/>
</dbReference>
<proteinExistence type="predicted"/>
<dbReference type="AlphaFoldDB" id="A0A6I6UGB2"/>
<evidence type="ECO:0000313" key="3">
    <source>
        <dbReference type="Proteomes" id="UP000465062"/>
    </source>
</evidence>
<reference evidence="2 3" key="1">
    <citation type="submission" date="2019-06" db="EMBL/GenBank/DDBJ databases">
        <title>An operon consisting of a P-type ATPase gene and a transcriptional regular gene given the different cadmium resistance in Bacillus vietamensis 151-6 and Bacillus marisflavi 151-25.</title>
        <authorList>
            <person name="Yu X."/>
        </authorList>
    </citation>
    <scope>NUCLEOTIDE SEQUENCE [LARGE SCALE GENOMIC DNA]</scope>
    <source>
        <strain evidence="2 3">151-6</strain>
    </source>
</reference>
<dbReference type="InterPro" id="IPR027393">
    <property type="entry name" value="Virus_scaffolding_prot_C"/>
</dbReference>
<name>A0A6I6UGB2_9BACI</name>
<protein>
    <submittedName>
        <fullName evidence="2">IDEAL domain-containing protein</fullName>
    </submittedName>
</protein>
<dbReference type="EMBL" id="CP047394">
    <property type="protein sequence ID" value="QHE60577.1"/>
    <property type="molecule type" value="Genomic_DNA"/>
</dbReference>
<accession>A0A6I6UGB2</accession>
<dbReference type="Pfam" id="PF08858">
    <property type="entry name" value="IDEAL"/>
    <property type="match status" value="1"/>
</dbReference>
<feature type="domain" description="IDEAL" evidence="1">
    <location>
        <begin position="24"/>
        <end position="60"/>
    </location>
</feature>
<dbReference type="Proteomes" id="UP000465062">
    <property type="component" value="Chromosome"/>
</dbReference>
<evidence type="ECO:0000259" key="1">
    <source>
        <dbReference type="SMART" id="SM00914"/>
    </source>
</evidence>
<dbReference type="KEGG" id="bvq:FHE72_05605"/>
<evidence type="ECO:0000313" key="2">
    <source>
        <dbReference type="EMBL" id="QHE60577.1"/>
    </source>
</evidence>
<organism evidence="2 3">
    <name type="scientific">Rossellomorea vietnamensis</name>
    <dbReference type="NCBI Taxonomy" id="218284"/>
    <lineage>
        <taxon>Bacteria</taxon>
        <taxon>Bacillati</taxon>
        <taxon>Bacillota</taxon>
        <taxon>Bacilli</taxon>
        <taxon>Bacillales</taxon>
        <taxon>Bacillaceae</taxon>
        <taxon>Rossellomorea</taxon>
    </lineage>
</organism>
<gene>
    <name evidence="2" type="ORF">FHE72_05605</name>
</gene>
<dbReference type="InterPro" id="IPR014957">
    <property type="entry name" value="IDEAL_dom"/>
</dbReference>
<dbReference type="Gene3D" id="4.10.810.10">
    <property type="entry name" value="Virus Scaffolding Protein, Chain A"/>
    <property type="match status" value="1"/>
</dbReference>